<dbReference type="SUPFAM" id="SSF48403">
    <property type="entry name" value="Ankyrin repeat"/>
    <property type="match status" value="1"/>
</dbReference>
<feature type="repeat" description="ANK" evidence="3">
    <location>
        <begin position="140"/>
        <end position="172"/>
    </location>
</feature>
<dbReference type="PROSITE" id="PS50088">
    <property type="entry name" value="ANK_REPEAT"/>
    <property type="match status" value="3"/>
</dbReference>
<keyword evidence="1" id="KW-0677">Repeat</keyword>
<dbReference type="OrthoDB" id="341259at2759"/>
<dbReference type="InterPro" id="IPR002110">
    <property type="entry name" value="Ankyrin_rpt"/>
</dbReference>
<dbReference type="EMBL" id="CAJVPV010012120">
    <property type="protein sequence ID" value="CAG8667634.1"/>
    <property type="molecule type" value="Genomic_DNA"/>
</dbReference>
<dbReference type="Pfam" id="PF00023">
    <property type="entry name" value="Ank"/>
    <property type="match status" value="1"/>
</dbReference>
<sequence length="260" mass="29601">MPVENPRLRLRRAAREGNLHVLIQLSCKIDIRNPDPENGWTTLMYAARHGHNRVVEYLIQHGHEDIELSRDFDNNTILMIAAQYNHIEIMKIYITHFPYSLTMVNKKGMTALIYACKFGHLDSIDFLLECGSNINQTDADGNTTLHYAAAWERYKAVAMLIERGCQFAVKNNAGWTALDYSYSMELKAHLQECARSHHEEKKKNKKRNLKITVDSLISIDSVPLISSTRSATFPPGKPSNECENDEFLSSNTFSNNSLSP</sequence>
<name>A0A9N9EBN1_9GLOM</name>
<dbReference type="PANTHER" id="PTHR24171">
    <property type="entry name" value="ANKYRIN REPEAT DOMAIN-CONTAINING PROTEIN 39-RELATED"/>
    <property type="match status" value="1"/>
</dbReference>
<gene>
    <name evidence="5" type="ORF">AMORRO_LOCUS10689</name>
</gene>
<keyword evidence="6" id="KW-1185">Reference proteome</keyword>
<dbReference type="GO" id="GO:0085020">
    <property type="term" value="P:protein K6-linked ubiquitination"/>
    <property type="evidence" value="ECO:0007669"/>
    <property type="project" value="TreeGrafter"/>
</dbReference>
<dbReference type="Pfam" id="PF12796">
    <property type="entry name" value="Ank_2"/>
    <property type="match status" value="1"/>
</dbReference>
<accession>A0A9N9EBN1</accession>
<evidence type="ECO:0000313" key="5">
    <source>
        <dbReference type="EMBL" id="CAG8667634.1"/>
    </source>
</evidence>
<dbReference type="Gene3D" id="1.25.40.20">
    <property type="entry name" value="Ankyrin repeat-containing domain"/>
    <property type="match status" value="2"/>
</dbReference>
<feature type="repeat" description="ANK" evidence="3">
    <location>
        <begin position="38"/>
        <end position="62"/>
    </location>
</feature>
<keyword evidence="2 3" id="KW-0040">ANK repeat</keyword>
<feature type="repeat" description="ANK" evidence="3">
    <location>
        <begin position="107"/>
        <end position="139"/>
    </location>
</feature>
<evidence type="ECO:0000256" key="4">
    <source>
        <dbReference type="SAM" id="MobiDB-lite"/>
    </source>
</evidence>
<dbReference type="GO" id="GO:0004842">
    <property type="term" value="F:ubiquitin-protein transferase activity"/>
    <property type="evidence" value="ECO:0007669"/>
    <property type="project" value="TreeGrafter"/>
</dbReference>
<comment type="caution">
    <text evidence="5">The sequence shown here is derived from an EMBL/GenBank/DDBJ whole genome shotgun (WGS) entry which is preliminary data.</text>
</comment>
<dbReference type="Proteomes" id="UP000789342">
    <property type="component" value="Unassembled WGS sequence"/>
</dbReference>
<evidence type="ECO:0000256" key="1">
    <source>
        <dbReference type="ARBA" id="ARBA00022737"/>
    </source>
</evidence>
<protein>
    <submittedName>
        <fullName evidence="5">12893_t:CDS:1</fullName>
    </submittedName>
</protein>
<evidence type="ECO:0000313" key="6">
    <source>
        <dbReference type="Proteomes" id="UP000789342"/>
    </source>
</evidence>
<dbReference type="SMART" id="SM00248">
    <property type="entry name" value="ANK"/>
    <property type="match status" value="4"/>
</dbReference>
<feature type="non-terminal residue" evidence="5">
    <location>
        <position position="260"/>
    </location>
</feature>
<dbReference type="AlphaFoldDB" id="A0A9N9EBN1"/>
<evidence type="ECO:0000256" key="2">
    <source>
        <dbReference type="ARBA" id="ARBA00023043"/>
    </source>
</evidence>
<dbReference type="PROSITE" id="PS50297">
    <property type="entry name" value="ANK_REP_REGION"/>
    <property type="match status" value="3"/>
</dbReference>
<feature type="region of interest" description="Disordered" evidence="4">
    <location>
        <begin position="230"/>
        <end position="260"/>
    </location>
</feature>
<proteinExistence type="predicted"/>
<organism evidence="5 6">
    <name type="scientific">Acaulospora morrowiae</name>
    <dbReference type="NCBI Taxonomy" id="94023"/>
    <lineage>
        <taxon>Eukaryota</taxon>
        <taxon>Fungi</taxon>
        <taxon>Fungi incertae sedis</taxon>
        <taxon>Mucoromycota</taxon>
        <taxon>Glomeromycotina</taxon>
        <taxon>Glomeromycetes</taxon>
        <taxon>Diversisporales</taxon>
        <taxon>Acaulosporaceae</taxon>
        <taxon>Acaulospora</taxon>
    </lineage>
</organism>
<evidence type="ECO:0000256" key="3">
    <source>
        <dbReference type="PROSITE-ProRule" id="PRU00023"/>
    </source>
</evidence>
<feature type="compositionally biased region" description="Low complexity" evidence="4">
    <location>
        <begin position="247"/>
        <end position="260"/>
    </location>
</feature>
<dbReference type="InterPro" id="IPR036770">
    <property type="entry name" value="Ankyrin_rpt-contain_sf"/>
</dbReference>
<reference evidence="5" key="1">
    <citation type="submission" date="2021-06" db="EMBL/GenBank/DDBJ databases">
        <authorList>
            <person name="Kallberg Y."/>
            <person name="Tangrot J."/>
            <person name="Rosling A."/>
        </authorList>
    </citation>
    <scope>NUCLEOTIDE SEQUENCE</scope>
    <source>
        <strain evidence="5">CL551</strain>
    </source>
</reference>